<dbReference type="SUPFAM" id="SSF144232">
    <property type="entry name" value="HIT/MYND zinc finger-like"/>
    <property type="match status" value="1"/>
</dbReference>
<dbReference type="Gene3D" id="6.10.140.2220">
    <property type="match status" value="1"/>
</dbReference>
<dbReference type="GO" id="GO:0008270">
    <property type="term" value="F:zinc ion binding"/>
    <property type="evidence" value="ECO:0007669"/>
    <property type="project" value="UniProtKB-KW"/>
</dbReference>
<dbReference type="Pfam" id="PF01753">
    <property type="entry name" value="zf-MYND"/>
    <property type="match status" value="1"/>
</dbReference>
<dbReference type="AlphaFoldDB" id="A0A1M2V876"/>
<dbReference type="PROSITE" id="PS50865">
    <property type="entry name" value="ZF_MYND_2"/>
    <property type="match status" value="1"/>
</dbReference>
<keyword evidence="1" id="KW-0479">Metal-binding</keyword>
<feature type="domain" description="MYND-type" evidence="6">
    <location>
        <begin position="51"/>
        <end position="92"/>
    </location>
</feature>
<dbReference type="EMBL" id="MNAD01001598">
    <property type="protein sequence ID" value="OJT03812.1"/>
    <property type="molecule type" value="Genomic_DNA"/>
</dbReference>
<organism evidence="7 8">
    <name type="scientific">Trametes pubescens</name>
    <name type="common">White-rot fungus</name>
    <dbReference type="NCBI Taxonomy" id="154538"/>
    <lineage>
        <taxon>Eukaryota</taxon>
        <taxon>Fungi</taxon>
        <taxon>Dikarya</taxon>
        <taxon>Basidiomycota</taxon>
        <taxon>Agaricomycotina</taxon>
        <taxon>Agaricomycetes</taxon>
        <taxon>Polyporales</taxon>
        <taxon>Polyporaceae</taxon>
        <taxon>Trametes</taxon>
    </lineage>
</organism>
<name>A0A1M2V876_TRAPU</name>
<comment type="caution">
    <text evidence="7">The sequence shown here is derived from an EMBL/GenBank/DDBJ whole genome shotgun (WGS) entry which is preliminary data.</text>
</comment>
<dbReference type="OrthoDB" id="2749038at2759"/>
<evidence type="ECO:0000313" key="7">
    <source>
        <dbReference type="EMBL" id="OJT03812.1"/>
    </source>
</evidence>
<sequence length="444" mass="49337">MQPGSTSDQGAVSIKNPEDGPQPAAVDIGLRRVQLMFEAKKREERFAKGHCTFCGKADVHTPLKSCGRCRSARYCNERCQLADFTQAHKGECGTFMHLPTTMAFLSTVETGERFPIHPLFAHWHQEHVGCWVSIEGRVDCSLQTLIESLDIAGIGDRIRQIMTGPAGTASCETMRTHRAYAQSLLSLRVLVQNRRKDRTPILVFASRAQVLSVASSTVAVQRGTAERERDNIATFTLDNEPRVAMGVAYDPWDNVPRLAIRQLNSVEIVNDGRVPAHVKDANNGTVLLKTGDFVVFQLQFRVGDGDTISKDWEALSALEALFVPWVPWDGVQEPATLAMSLPTVQSSPYADGTSTLGRLLRVPFDQRAIKDYYADFVERGEHAYLESHFGRGPASTMQTSDSSMNAMVTEMIRRIVREGNISAFIERMSDAGMENLVDKFVERE</sequence>
<keyword evidence="8" id="KW-1185">Reference proteome</keyword>
<gene>
    <name evidence="7" type="ORF">TRAPUB_5542</name>
</gene>
<reference evidence="7 8" key="1">
    <citation type="submission" date="2016-10" db="EMBL/GenBank/DDBJ databases">
        <title>Genome sequence of the basidiomycete white-rot fungus Trametes pubescens.</title>
        <authorList>
            <person name="Makela M.R."/>
            <person name="Granchi Z."/>
            <person name="Peng M."/>
            <person name="De Vries R.P."/>
            <person name="Grigoriev I."/>
            <person name="Riley R."/>
            <person name="Hilden K."/>
        </authorList>
    </citation>
    <scope>NUCLEOTIDE SEQUENCE [LARGE SCALE GENOMIC DNA]</scope>
    <source>
        <strain evidence="7 8">FBCC735</strain>
    </source>
</reference>
<protein>
    <recommendedName>
        <fullName evidence="6">MYND-type domain-containing protein</fullName>
    </recommendedName>
</protein>
<feature type="compositionally biased region" description="Polar residues" evidence="5">
    <location>
        <begin position="1"/>
        <end position="10"/>
    </location>
</feature>
<dbReference type="Proteomes" id="UP000184267">
    <property type="component" value="Unassembled WGS sequence"/>
</dbReference>
<evidence type="ECO:0000313" key="8">
    <source>
        <dbReference type="Proteomes" id="UP000184267"/>
    </source>
</evidence>
<dbReference type="STRING" id="154538.A0A1M2V876"/>
<proteinExistence type="predicted"/>
<evidence type="ECO:0000256" key="3">
    <source>
        <dbReference type="ARBA" id="ARBA00022833"/>
    </source>
</evidence>
<evidence type="ECO:0000256" key="2">
    <source>
        <dbReference type="ARBA" id="ARBA00022771"/>
    </source>
</evidence>
<evidence type="ECO:0000256" key="5">
    <source>
        <dbReference type="SAM" id="MobiDB-lite"/>
    </source>
</evidence>
<keyword evidence="2 4" id="KW-0863">Zinc-finger</keyword>
<evidence type="ECO:0000259" key="6">
    <source>
        <dbReference type="PROSITE" id="PS50865"/>
    </source>
</evidence>
<dbReference type="InterPro" id="IPR002893">
    <property type="entry name" value="Znf_MYND"/>
</dbReference>
<accession>A0A1M2V876</accession>
<feature type="region of interest" description="Disordered" evidence="5">
    <location>
        <begin position="1"/>
        <end position="24"/>
    </location>
</feature>
<evidence type="ECO:0000256" key="4">
    <source>
        <dbReference type="PROSITE-ProRule" id="PRU00134"/>
    </source>
</evidence>
<keyword evidence="3" id="KW-0862">Zinc</keyword>
<evidence type="ECO:0000256" key="1">
    <source>
        <dbReference type="ARBA" id="ARBA00022723"/>
    </source>
</evidence>